<keyword evidence="3" id="KW-0677">Repeat</keyword>
<dbReference type="FunFam" id="3.90.1150.190:FF:000002">
    <property type="entry name" value="Scm-like with four MBT domains protein 2"/>
    <property type="match status" value="1"/>
</dbReference>
<evidence type="ECO:0000256" key="5">
    <source>
        <dbReference type="PROSITE-ProRule" id="PRU00459"/>
    </source>
</evidence>
<dbReference type="CDD" id="cd20118">
    <property type="entry name" value="MBT_SFMBT2_rpt4"/>
    <property type="match status" value="1"/>
</dbReference>
<dbReference type="AlphaFoldDB" id="A0A493TUB4"/>
<proteinExistence type="predicted"/>
<evidence type="ECO:0000313" key="8">
    <source>
        <dbReference type="Ensembl" id="ENSAPLP00000029493.1"/>
    </source>
</evidence>
<feature type="repeat" description="MBT" evidence="5">
    <location>
        <begin position="46"/>
        <end position="146"/>
    </location>
</feature>
<evidence type="ECO:0000256" key="2">
    <source>
        <dbReference type="ARBA" id="ARBA00022491"/>
    </source>
</evidence>
<dbReference type="GO" id="GO:0042393">
    <property type="term" value="F:histone binding"/>
    <property type="evidence" value="ECO:0007669"/>
    <property type="project" value="Ensembl"/>
</dbReference>
<gene>
    <name evidence="8" type="primary">SFMBT2</name>
</gene>
<keyword evidence="9" id="KW-1185">Reference proteome</keyword>
<sequence length="936" mass="106068">MDTRASFIATMQETQNLSPEKGQSPANGDQEQFDSDEGSSIEDADFNWDEFLEETGASAAPHTSFKHVEISLQSSFQPGMKLEVANKSNPDTYWVATIITTCGQLLLLRYCGYGDDRRADFWCDVMTADLHPVGWCTQNNKVLMPPDAIKEKYVDWTEFLIHDLTGARTAPANLLEGPLRGKNPVDLITVDSLIELQDSQNPFQYWIVSVVENVGGRLRLRYVGLEETESYDQWLFYLDCRLRPVGWCQENKYRMDPPADIYSLKTVSEWKCALEKSLTDAANFPLPMEVFKDHADLRSHFFTVGMKLEAVNMREPFHICPASVTKVFNNHYLQVTIDDLRPEPSKISMLCHADSLGILPIQWCLKNGVNLTPPKGYSGQDFDWADYQKQCGAEAAPHQCFRNTSFSRGFTKNMKLEAVNPRNPAEICVASITSVKGRLMWLHLEGLQMPSPEYIVDVESMDIFPVGWCEANAYNLTPPHKAVLRRKRRIAVVQPEKQLPSTVPVEKIPHDLCPVPQPDTTGTINGRYCCPQLYINHRCFSGPYLNKGRIAELPQSVGPGKCVLVLKEVLSMVINAAYKPGSVLRELQLVEDPQWNFQEETLKAKYRGKTYRATVKIVRTSDQVADFCRRVCAKLECCPNLFSPVLVAEVCPENCSIHTKTKYTYYYGKRKKIIKPPIGENNNMKSGHVKPARRRKRRKSIFVQKKRRSSAVDVNAAGSGEESEDDEPDAMEDETGSEETSSELRDDQTDTSSAEVPSTRPRRAVTLRSSTESDRPPPTERARRSRKPQPLSFGEAEKCTQVKEEIKHEEEEKLVLDSNPLEWTVTDVVRFIKLTDCAPLAKIFQEQDIDGQALLLLTLPTVQECMELKLGPAIKLCHQIERQVDIQLQSARLNERRLMSLGTHELQRKEQKHLMFSSIIWYDTPATSANDLNGCI</sequence>
<keyword evidence="4" id="KW-0539">Nucleus</keyword>
<feature type="compositionally biased region" description="Acidic residues" evidence="6">
    <location>
        <begin position="31"/>
        <end position="41"/>
    </location>
</feature>
<dbReference type="InterPro" id="IPR021987">
    <property type="entry name" value="SLED"/>
</dbReference>
<dbReference type="GeneTree" id="ENSGT00940000158123"/>
<dbReference type="STRING" id="8840.ENSAPLP00000029493"/>
<dbReference type="Gene3D" id="2.30.30.140">
    <property type="match status" value="4"/>
</dbReference>
<protein>
    <submittedName>
        <fullName evidence="8">Scm like with four mbt domains 2</fullName>
    </submittedName>
</protein>
<dbReference type="GO" id="GO:0010629">
    <property type="term" value="P:negative regulation of gene expression"/>
    <property type="evidence" value="ECO:0007669"/>
    <property type="project" value="Ensembl"/>
</dbReference>
<dbReference type="SUPFAM" id="SSF47769">
    <property type="entry name" value="SAM/Pointed domain"/>
    <property type="match status" value="1"/>
</dbReference>
<evidence type="ECO:0000256" key="4">
    <source>
        <dbReference type="ARBA" id="ARBA00023242"/>
    </source>
</evidence>
<organism evidence="8 9">
    <name type="scientific">Anas platyrhynchos platyrhynchos</name>
    <name type="common">Northern mallard</name>
    <dbReference type="NCBI Taxonomy" id="8840"/>
    <lineage>
        <taxon>Eukaryota</taxon>
        <taxon>Metazoa</taxon>
        <taxon>Chordata</taxon>
        <taxon>Craniata</taxon>
        <taxon>Vertebrata</taxon>
        <taxon>Euteleostomi</taxon>
        <taxon>Archelosauria</taxon>
        <taxon>Archosauria</taxon>
        <taxon>Dinosauria</taxon>
        <taxon>Saurischia</taxon>
        <taxon>Theropoda</taxon>
        <taxon>Coelurosauria</taxon>
        <taxon>Aves</taxon>
        <taxon>Neognathae</taxon>
        <taxon>Galloanserae</taxon>
        <taxon>Anseriformes</taxon>
        <taxon>Anatidae</taxon>
        <taxon>Anatinae</taxon>
        <taxon>Anas</taxon>
    </lineage>
</organism>
<reference evidence="8 9" key="1">
    <citation type="submission" date="2017-10" db="EMBL/GenBank/DDBJ databases">
        <title>A new Pekin duck reference genome.</title>
        <authorList>
            <person name="Hou Z.-C."/>
            <person name="Zhou Z.-K."/>
            <person name="Zhu F."/>
            <person name="Hou S.-S."/>
        </authorList>
    </citation>
    <scope>NUCLEOTIDE SEQUENCE [LARGE SCALE GENOMIC DNA]</scope>
</reference>
<dbReference type="InterPro" id="IPR047353">
    <property type="entry name" value="MBT_SFMBT2_rpt1"/>
</dbReference>
<comment type="subcellular location">
    <subcellularLocation>
        <location evidence="1">Nucleus</location>
    </subcellularLocation>
</comment>
<dbReference type="Gene3D" id="1.10.150.50">
    <property type="entry name" value="Transcription Factor, Ets-1"/>
    <property type="match status" value="1"/>
</dbReference>
<dbReference type="SMART" id="SM00561">
    <property type="entry name" value="MBT"/>
    <property type="match status" value="4"/>
</dbReference>
<feature type="compositionally biased region" description="Acidic residues" evidence="6">
    <location>
        <begin position="721"/>
        <end position="741"/>
    </location>
</feature>
<dbReference type="GO" id="GO:0003682">
    <property type="term" value="F:chromatin binding"/>
    <property type="evidence" value="ECO:0007669"/>
    <property type="project" value="TreeGrafter"/>
</dbReference>
<dbReference type="Ensembl" id="ENSAPLT00000036909.1">
    <property type="protein sequence ID" value="ENSAPLP00000029493.1"/>
    <property type="gene ID" value="ENSAPLG00000012668.2"/>
</dbReference>
<evidence type="ECO:0000256" key="3">
    <source>
        <dbReference type="ARBA" id="ARBA00022737"/>
    </source>
</evidence>
<feature type="compositionally biased region" description="Basic and acidic residues" evidence="6">
    <location>
        <begin position="771"/>
        <end position="782"/>
    </location>
</feature>
<dbReference type="FunFam" id="2.30.30.140:FF:000072">
    <property type="entry name" value="Scm like with four mbt domains 2"/>
    <property type="match status" value="1"/>
</dbReference>
<dbReference type="GO" id="GO:0016607">
    <property type="term" value="C:nuclear speck"/>
    <property type="evidence" value="ECO:0007669"/>
    <property type="project" value="Ensembl"/>
</dbReference>
<dbReference type="Pfam" id="PF02820">
    <property type="entry name" value="MBT"/>
    <property type="match status" value="4"/>
</dbReference>
<feature type="domain" description="SAM" evidence="7">
    <location>
        <begin position="820"/>
        <end position="886"/>
    </location>
</feature>
<dbReference type="SMART" id="SM00454">
    <property type="entry name" value="SAM"/>
    <property type="match status" value="1"/>
</dbReference>
<dbReference type="GO" id="GO:0045892">
    <property type="term" value="P:negative regulation of DNA-templated transcription"/>
    <property type="evidence" value="ECO:0007669"/>
    <property type="project" value="TreeGrafter"/>
</dbReference>
<feature type="region of interest" description="Disordered" evidence="6">
    <location>
        <begin position="676"/>
        <end position="797"/>
    </location>
</feature>
<dbReference type="InterPro" id="IPR001660">
    <property type="entry name" value="SAM"/>
</dbReference>
<dbReference type="GO" id="GO:0005829">
    <property type="term" value="C:cytosol"/>
    <property type="evidence" value="ECO:0007669"/>
    <property type="project" value="Ensembl"/>
</dbReference>
<keyword evidence="2" id="KW-0678">Repressor</keyword>
<dbReference type="InterPro" id="IPR050548">
    <property type="entry name" value="PcG_chromatin_remod_factors"/>
</dbReference>
<name>A0A493TUB4_ANAPP</name>
<dbReference type="SUPFAM" id="SSF63748">
    <property type="entry name" value="Tudor/PWWP/MBT"/>
    <property type="match status" value="4"/>
</dbReference>
<dbReference type="FunFam" id="2.30.30.140:FF:000010">
    <property type="entry name" value="MBT domain-containing protein 1 isoform X1"/>
    <property type="match status" value="1"/>
</dbReference>
<dbReference type="PANTHER" id="PTHR12247:SF62">
    <property type="entry name" value="SCM-LIKE WITH FOUR MBT DOMAINS PROTEIN 2"/>
    <property type="match status" value="1"/>
</dbReference>
<dbReference type="InterPro" id="IPR004092">
    <property type="entry name" value="Mbt"/>
</dbReference>
<dbReference type="GO" id="GO:0016235">
    <property type="term" value="C:aggresome"/>
    <property type="evidence" value="ECO:0007669"/>
    <property type="project" value="Ensembl"/>
</dbReference>
<accession>A0A493TUB4</accession>
<evidence type="ECO:0000259" key="7">
    <source>
        <dbReference type="SMART" id="SM00454"/>
    </source>
</evidence>
<dbReference type="InterPro" id="IPR047354">
    <property type="entry name" value="MBT_SFMBT2_rpt3"/>
</dbReference>
<dbReference type="CDD" id="cd20114">
    <property type="entry name" value="MBT_SFMBT2_rpt2"/>
    <property type="match status" value="1"/>
</dbReference>
<feature type="region of interest" description="Disordered" evidence="6">
    <location>
        <begin position="1"/>
        <end position="41"/>
    </location>
</feature>
<feature type="repeat" description="MBT" evidence="5">
    <location>
        <begin position="154"/>
        <end position="258"/>
    </location>
</feature>
<dbReference type="InterPro" id="IPR038348">
    <property type="entry name" value="SLED_sf"/>
</dbReference>
<evidence type="ECO:0000313" key="9">
    <source>
        <dbReference type="Proteomes" id="UP000016666"/>
    </source>
</evidence>
<reference evidence="8" key="2">
    <citation type="submission" date="2025-08" db="UniProtKB">
        <authorList>
            <consortium name="Ensembl"/>
        </authorList>
    </citation>
    <scope>IDENTIFICATION</scope>
</reference>
<dbReference type="CDD" id="cd20112">
    <property type="entry name" value="MBT_SFMBT2_rpt1"/>
    <property type="match status" value="1"/>
</dbReference>
<dbReference type="PROSITE" id="PS51079">
    <property type="entry name" value="MBT"/>
    <property type="match status" value="4"/>
</dbReference>
<feature type="repeat" description="MBT" evidence="5">
    <location>
        <begin position="382"/>
        <end position="479"/>
    </location>
</feature>
<feature type="compositionally biased region" description="Polar residues" evidence="6">
    <location>
        <begin position="9"/>
        <end position="18"/>
    </location>
</feature>
<reference evidence="8" key="3">
    <citation type="submission" date="2025-09" db="UniProtKB">
        <authorList>
            <consortium name="Ensembl"/>
        </authorList>
    </citation>
    <scope>IDENTIFICATION</scope>
</reference>
<dbReference type="CDD" id="cd20116">
    <property type="entry name" value="MBT_SFMBT2_rpt3"/>
    <property type="match status" value="1"/>
</dbReference>
<dbReference type="Gene3D" id="3.90.1150.190">
    <property type="entry name" value="SLED domain"/>
    <property type="match status" value="1"/>
</dbReference>
<dbReference type="InterPro" id="IPR013761">
    <property type="entry name" value="SAM/pointed_sf"/>
</dbReference>
<feature type="compositionally biased region" description="Basic residues" evidence="6">
    <location>
        <begin position="687"/>
        <end position="709"/>
    </location>
</feature>
<dbReference type="InterPro" id="IPR047355">
    <property type="entry name" value="MBT_SFMBT2_rpt4"/>
</dbReference>
<dbReference type="Proteomes" id="UP000016666">
    <property type="component" value="Chromosome 1"/>
</dbReference>
<dbReference type="PANTHER" id="PTHR12247">
    <property type="entry name" value="POLYCOMB GROUP PROTEIN"/>
    <property type="match status" value="1"/>
</dbReference>
<evidence type="ECO:0000256" key="1">
    <source>
        <dbReference type="ARBA" id="ARBA00004123"/>
    </source>
</evidence>
<feature type="repeat" description="MBT" evidence="5">
    <location>
        <begin position="268"/>
        <end position="374"/>
    </location>
</feature>
<evidence type="ECO:0000256" key="6">
    <source>
        <dbReference type="SAM" id="MobiDB-lite"/>
    </source>
</evidence>
<dbReference type="Pfam" id="PF12140">
    <property type="entry name" value="SLED"/>
    <property type="match status" value="1"/>
</dbReference>